<accession>Q4RYL7</accession>
<comment type="caution">
    <text evidence="1">The sequence shown here is derived from an EMBL/GenBank/DDBJ whole genome shotgun (WGS) entry which is preliminary data.</text>
</comment>
<reference evidence="1" key="1">
    <citation type="journal article" date="2004" name="Nature">
        <title>Genome duplication in the teleost fish Tetraodon nigroviridis reveals the early vertebrate proto-karyotype.</title>
        <authorList>
            <person name="Jaillon O."/>
            <person name="Aury J.-M."/>
            <person name="Brunet F."/>
            <person name="Petit J.-L."/>
            <person name="Stange-Thomann N."/>
            <person name="Mauceli E."/>
            <person name="Bouneau L."/>
            <person name="Fischer C."/>
            <person name="Ozouf-Costaz C."/>
            <person name="Bernot A."/>
            <person name="Nicaud S."/>
            <person name="Jaffe D."/>
            <person name="Fisher S."/>
            <person name="Lutfalla G."/>
            <person name="Dossat C."/>
            <person name="Segurens B."/>
            <person name="Dasilva C."/>
            <person name="Salanoubat M."/>
            <person name="Levy M."/>
            <person name="Boudet N."/>
            <person name="Castellano S."/>
            <person name="Anthouard V."/>
            <person name="Jubin C."/>
            <person name="Castelli V."/>
            <person name="Katinka M."/>
            <person name="Vacherie B."/>
            <person name="Biemont C."/>
            <person name="Skalli Z."/>
            <person name="Cattolico L."/>
            <person name="Poulain J."/>
            <person name="De Berardinis V."/>
            <person name="Cruaud C."/>
            <person name="Duprat S."/>
            <person name="Brottier P."/>
            <person name="Coutanceau J.-P."/>
            <person name="Gouzy J."/>
            <person name="Parra G."/>
            <person name="Lardier G."/>
            <person name="Chapple C."/>
            <person name="McKernan K.J."/>
            <person name="McEwan P."/>
            <person name="Bosak S."/>
            <person name="Kellis M."/>
            <person name="Volff J.-N."/>
            <person name="Guigo R."/>
            <person name="Zody M.C."/>
            <person name="Mesirov J."/>
            <person name="Lindblad-Toh K."/>
            <person name="Birren B."/>
            <person name="Nusbaum C."/>
            <person name="Kahn D."/>
            <person name="Robinson-Rechavi M."/>
            <person name="Laudet V."/>
            <person name="Schachter V."/>
            <person name="Quetier F."/>
            <person name="Saurin W."/>
            <person name="Scarpelli C."/>
            <person name="Wincker P."/>
            <person name="Lander E.S."/>
            <person name="Weissenbach J."/>
            <person name="Roest Crollius H."/>
        </authorList>
    </citation>
    <scope>NUCLEOTIDE SEQUENCE [LARGE SCALE GENOMIC DNA]</scope>
</reference>
<gene>
    <name evidence="1" type="ORF">GSTENG00026889001</name>
</gene>
<organism evidence="1">
    <name type="scientific">Tetraodon nigroviridis</name>
    <name type="common">Spotted green pufferfish</name>
    <name type="synonym">Chelonodon nigroviridis</name>
    <dbReference type="NCBI Taxonomy" id="99883"/>
    <lineage>
        <taxon>Eukaryota</taxon>
        <taxon>Metazoa</taxon>
        <taxon>Chordata</taxon>
        <taxon>Craniata</taxon>
        <taxon>Vertebrata</taxon>
        <taxon>Euteleostomi</taxon>
        <taxon>Actinopterygii</taxon>
        <taxon>Neopterygii</taxon>
        <taxon>Teleostei</taxon>
        <taxon>Neoteleostei</taxon>
        <taxon>Acanthomorphata</taxon>
        <taxon>Eupercaria</taxon>
        <taxon>Tetraodontiformes</taxon>
        <taxon>Tetradontoidea</taxon>
        <taxon>Tetraodontidae</taxon>
        <taxon>Tetraodon</taxon>
    </lineage>
</organism>
<evidence type="ECO:0000313" key="1">
    <source>
        <dbReference type="EMBL" id="CAG06515.1"/>
    </source>
</evidence>
<name>Q4RYL7_TETNG</name>
<protein>
    <submittedName>
        <fullName evidence="1">(spotted green pufferfish) hypothetical protein</fullName>
    </submittedName>
</protein>
<reference evidence="1" key="2">
    <citation type="submission" date="2004-02" db="EMBL/GenBank/DDBJ databases">
        <authorList>
            <consortium name="Genoscope"/>
            <consortium name="Whitehead Institute Centre for Genome Research"/>
        </authorList>
    </citation>
    <scope>NUCLEOTIDE SEQUENCE</scope>
</reference>
<dbReference type="AlphaFoldDB" id="Q4RYL7"/>
<dbReference type="EMBL" id="CAAE01014974">
    <property type="protein sequence ID" value="CAG06515.1"/>
    <property type="molecule type" value="Genomic_DNA"/>
</dbReference>
<proteinExistence type="predicted"/>
<sequence length="107" mass="11768">MCDSTKERERQRHSVCWGSWRPFVGVQGGLGVLNPPGRSQGDVLSLLIIDRGRDKLQDFNSLQLCCDLLEEGWLWAGLEGCSCSHVASAAWSFFLLSKQNSGGRQAG</sequence>
<dbReference type="KEGG" id="tng:GSTEN00026889G001"/>